<evidence type="ECO:0000259" key="4">
    <source>
        <dbReference type="PROSITE" id="PS50158"/>
    </source>
</evidence>
<keyword evidence="1" id="KW-0507">mRNA processing</keyword>
<evidence type="ECO:0000256" key="3">
    <source>
        <dbReference type="SAM" id="MobiDB-lite"/>
    </source>
</evidence>
<keyword evidence="6" id="KW-1185">Reference proteome</keyword>
<dbReference type="RefSeq" id="XP_007311921.1">
    <property type="nucleotide sequence ID" value="XM_007311859.1"/>
</dbReference>
<feature type="region of interest" description="Disordered" evidence="3">
    <location>
        <begin position="1"/>
        <end position="107"/>
    </location>
</feature>
<evidence type="ECO:0000256" key="1">
    <source>
        <dbReference type="ARBA" id="ARBA00022664"/>
    </source>
</evidence>
<sequence>MGPELEWLQQRAGELGYQLDSERSLSTSQSPPESNANPIPIPPPSSYANPHVTISSNHNGSSDSEPPHGIHRVPTPMPGTRSNNPSPPQSTSSNSTPESNASSTLPNLPGLFHDWLTNPATHAQASAAIDACGNERVQRFAHKYIEVTEAIRERRKELGRLEMEEARCERSLGALDWDRRSIAGTLIGLRAESVIFPHVFPTVGLSASGTASRPSPSGTFPNQSANPITETPSSHHTHSSDSHPSGRSGVPIRIFQAPFSRELTPSPPDGSSGYAYPSGMGSSLQVPRNGHLPGRDSPDASDYHADRSQTTSIQAVRGSTTRRPESSIQRRGNHGIRCWECGDLGHTRRDCHNMRRRRAGLPNGREGDAILDGMIDDILQNAH</sequence>
<evidence type="ECO:0000256" key="2">
    <source>
        <dbReference type="PROSITE-ProRule" id="PRU00047"/>
    </source>
</evidence>
<organism evidence="5 6">
    <name type="scientific">Stereum hirsutum (strain FP-91666)</name>
    <name type="common">White-rot fungus</name>
    <dbReference type="NCBI Taxonomy" id="721885"/>
    <lineage>
        <taxon>Eukaryota</taxon>
        <taxon>Fungi</taxon>
        <taxon>Dikarya</taxon>
        <taxon>Basidiomycota</taxon>
        <taxon>Agaricomycotina</taxon>
        <taxon>Agaricomycetes</taxon>
        <taxon>Russulales</taxon>
        <taxon>Stereaceae</taxon>
        <taxon>Stereum</taxon>
    </lineage>
</organism>
<feature type="compositionally biased region" description="Polar residues" evidence="3">
    <location>
        <begin position="206"/>
        <end position="230"/>
    </location>
</feature>
<evidence type="ECO:0000313" key="5">
    <source>
        <dbReference type="EMBL" id="EIM78980.1"/>
    </source>
</evidence>
<dbReference type="SUPFAM" id="SSF57756">
    <property type="entry name" value="Retrovirus zinc finger-like domains"/>
    <property type="match status" value="1"/>
</dbReference>
<dbReference type="GeneID" id="18802549"/>
<dbReference type="Proteomes" id="UP000053927">
    <property type="component" value="Unassembled WGS sequence"/>
</dbReference>
<keyword evidence="2" id="KW-0863">Zinc-finger</keyword>
<feature type="compositionally biased region" description="Basic and acidic residues" evidence="3">
    <location>
        <begin position="293"/>
        <end position="307"/>
    </location>
</feature>
<dbReference type="AlphaFoldDB" id="R7RW32"/>
<dbReference type="KEGG" id="shs:STEHIDRAFT_164131"/>
<accession>R7RW32</accession>
<gene>
    <name evidence="5" type="ORF">STEHIDRAFT_164131</name>
</gene>
<reference evidence="6" key="1">
    <citation type="journal article" date="2012" name="Science">
        <title>The Paleozoic origin of enzymatic lignin decomposition reconstructed from 31 fungal genomes.</title>
        <authorList>
            <person name="Floudas D."/>
            <person name="Binder M."/>
            <person name="Riley R."/>
            <person name="Barry K."/>
            <person name="Blanchette R.A."/>
            <person name="Henrissat B."/>
            <person name="Martinez A.T."/>
            <person name="Otillar R."/>
            <person name="Spatafora J.W."/>
            <person name="Yadav J.S."/>
            <person name="Aerts A."/>
            <person name="Benoit I."/>
            <person name="Boyd A."/>
            <person name="Carlson A."/>
            <person name="Copeland A."/>
            <person name="Coutinho P.M."/>
            <person name="de Vries R.P."/>
            <person name="Ferreira P."/>
            <person name="Findley K."/>
            <person name="Foster B."/>
            <person name="Gaskell J."/>
            <person name="Glotzer D."/>
            <person name="Gorecki P."/>
            <person name="Heitman J."/>
            <person name="Hesse C."/>
            <person name="Hori C."/>
            <person name="Igarashi K."/>
            <person name="Jurgens J.A."/>
            <person name="Kallen N."/>
            <person name="Kersten P."/>
            <person name="Kohler A."/>
            <person name="Kuees U."/>
            <person name="Kumar T.K.A."/>
            <person name="Kuo A."/>
            <person name="LaButti K."/>
            <person name="Larrondo L.F."/>
            <person name="Lindquist E."/>
            <person name="Ling A."/>
            <person name="Lombard V."/>
            <person name="Lucas S."/>
            <person name="Lundell T."/>
            <person name="Martin R."/>
            <person name="McLaughlin D.J."/>
            <person name="Morgenstern I."/>
            <person name="Morin E."/>
            <person name="Murat C."/>
            <person name="Nagy L.G."/>
            <person name="Nolan M."/>
            <person name="Ohm R.A."/>
            <person name="Patyshakuliyeva A."/>
            <person name="Rokas A."/>
            <person name="Ruiz-Duenas F.J."/>
            <person name="Sabat G."/>
            <person name="Salamov A."/>
            <person name="Samejima M."/>
            <person name="Schmutz J."/>
            <person name="Slot J.C."/>
            <person name="St John F."/>
            <person name="Stenlid J."/>
            <person name="Sun H."/>
            <person name="Sun S."/>
            <person name="Syed K."/>
            <person name="Tsang A."/>
            <person name="Wiebenga A."/>
            <person name="Young D."/>
            <person name="Pisabarro A."/>
            <person name="Eastwood D.C."/>
            <person name="Martin F."/>
            <person name="Cullen D."/>
            <person name="Grigoriev I.V."/>
            <person name="Hibbett D.S."/>
        </authorList>
    </citation>
    <scope>NUCLEOTIDE SEQUENCE [LARGE SCALE GENOMIC DNA]</scope>
    <source>
        <strain evidence="6">FP-91666</strain>
    </source>
</reference>
<dbReference type="GO" id="GO:0008270">
    <property type="term" value="F:zinc ion binding"/>
    <property type="evidence" value="ECO:0007669"/>
    <property type="project" value="UniProtKB-KW"/>
</dbReference>
<dbReference type="InterPro" id="IPR001878">
    <property type="entry name" value="Znf_CCHC"/>
</dbReference>
<protein>
    <recommendedName>
        <fullName evidence="4">CCHC-type domain-containing protein</fullName>
    </recommendedName>
</protein>
<dbReference type="EMBL" id="JH687476">
    <property type="protein sequence ID" value="EIM78980.1"/>
    <property type="molecule type" value="Genomic_DNA"/>
</dbReference>
<feature type="compositionally biased region" description="Polar residues" evidence="3">
    <location>
        <begin position="52"/>
        <end position="64"/>
    </location>
</feature>
<evidence type="ECO:0000313" key="6">
    <source>
        <dbReference type="Proteomes" id="UP000053927"/>
    </source>
</evidence>
<proteinExistence type="predicted"/>
<dbReference type="PROSITE" id="PS50158">
    <property type="entry name" value="ZF_CCHC"/>
    <property type="match status" value="1"/>
</dbReference>
<keyword evidence="2" id="KW-0479">Metal-binding</keyword>
<dbReference type="GO" id="GO:0003676">
    <property type="term" value="F:nucleic acid binding"/>
    <property type="evidence" value="ECO:0007669"/>
    <property type="project" value="InterPro"/>
</dbReference>
<feature type="region of interest" description="Disordered" evidence="3">
    <location>
        <begin position="206"/>
        <end position="331"/>
    </location>
</feature>
<feature type="domain" description="CCHC-type" evidence="4">
    <location>
        <begin position="337"/>
        <end position="351"/>
    </location>
</feature>
<dbReference type="InterPro" id="IPR036875">
    <property type="entry name" value="Znf_CCHC_sf"/>
</dbReference>
<feature type="compositionally biased region" description="Polar residues" evidence="3">
    <location>
        <begin position="308"/>
        <end position="330"/>
    </location>
</feature>
<feature type="compositionally biased region" description="Low complexity" evidence="3">
    <location>
        <begin position="80"/>
        <end position="104"/>
    </location>
</feature>
<dbReference type="GO" id="GO:0006397">
    <property type="term" value="P:mRNA processing"/>
    <property type="evidence" value="ECO:0007669"/>
    <property type="project" value="UniProtKB-KW"/>
</dbReference>
<keyword evidence="2" id="KW-0862">Zinc</keyword>
<name>R7RW32_STEHR</name>